<evidence type="ECO:0000313" key="2">
    <source>
        <dbReference type="EMBL" id="KIR60952.1"/>
    </source>
</evidence>
<reference evidence="2 3" key="1">
    <citation type="submission" date="2015-01" db="EMBL/GenBank/DDBJ databases">
        <title>Sequencing and annotation of Micromonospora carbonacea strain JXNU-1 genome.</title>
        <authorList>
            <person name="Long Z."/>
            <person name="Huang Y."/>
            <person name="Jiang Y."/>
        </authorList>
    </citation>
    <scope>NUCLEOTIDE SEQUENCE [LARGE SCALE GENOMIC DNA]</scope>
    <source>
        <strain evidence="2 3">JXNU-1</strain>
    </source>
</reference>
<dbReference type="EMBL" id="JXSX01000003">
    <property type="protein sequence ID" value="KIR60952.1"/>
    <property type="molecule type" value="Genomic_DNA"/>
</dbReference>
<organism evidence="2 3">
    <name type="scientific">Micromonospora haikouensis</name>
    <dbReference type="NCBI Taxonomy" id="686309"/>
    <lineage>
        <taxon>Bacteria</taxon>
        <taxon>Bacillati</taxon>
        <taxon>Actinomycetota</taxon>
        <taxon>Actinomycetes</taxon>
        <taxon>Micromonosporales</taxon>
        <taxon>Micromonosporaceae</taxon>
        <taxon>Micromonospora</taxon>
    </lineage>
</organism>
<gene>
    <name evidence="2" type="ORF">TK50_24400</name>
</gene>
<accession>A0A0D0UQ16</accession>
<sequence>MHKLITRVAVPALVAAGGIAAAATPAQAGGWITEGLYSSEAACKAAGASYVAGIYDSYYCYLGVWSCASAEAGDTATSLPKVVAYDRCGERGYILRLYIS</sequence>
<proteinExistence type="predicted"/>
<feature type="chain" id="PRO_5002222856" evidence="1">
    <location>
        <begin position="29"/>
        <end position="100"/>
    </location>
</feature>
<feature type="signal peptide" evidence="1">
    <location>
        <begin position="1"/>
        <end position="28"/>
    </location>
</feature>
<name>A0A0D0UQ16_9ACTN</name>
<evidence type="ECO:0000313" key="3">
    <source>
        <dbReference type="Proteomes" id="UP000032254"/>
    </source>
</evidence>
<keyword evidence="1" id="KW-0732">Signal</keyword>
<keyword evidence="3" id="KW-1185">Reference proteome</keyword>
<protein>
    <submittedName>
        <fullName evidence="2">Uncharacterized protein</fullName>
    </submittedName>
</protein>
<evidence type="ECO:0000256" key="1">
    <source>
        <dbReference type="SAM" id="SignalP"/>
    </source>
</evidence>
<dbReference type="Proteomes" id="UP000032254">
    <property type="component" value="Unassembled WGS sequence"/>
</dbReference>
<dbReference type="AlphaFoldDB" id="A0A0D0UQ16"/>
<dbReference type="RefSeq" id="WP_043967449.1">
    <property type="nucleotide sequence ID" value="NZ_JBEZEN010000015.1"/>
</dbReference>
<comment type="caution">
    <text evidence="2">The sequence shown here is derived from an EMBL/GenBank/DDBJ whole genome shotgun (WGS) entry which is preliminary data.</text>
</comment>
<dbReference type="GeneID" id="301307183"/>
<dbReference type="PATRIC" id="fig|47853.6.peg.5113"/>